<dbReference type="EMBL" id="RJSE01000008">
    <property type="protein sequence ID" value="RNL61129.1"/>
    <property type="molecule type" value="Genomic_DNA"/>
</dbReference>
<dbReference type="InterPro" id="IPR003399">
    <property type="entry name" value="Mce/MlaD"/>
</dbReference>
<organism evidence="3 4">
    <name type="scientific">Nocardioides marmoriginsengisoli</name>
    <dbReference type="NCBI Taxonomy" id="661483"/>
    <lineage>
        <taxon>Bacteria</taxon>
        <taxon>Bacillati</taxon>
        <taxon>Actinomycetota</taxon>
        <taxon>Actinomycetes</taxon>
        <taxon>Propionibacteriales</taxon>
        <taxon>Nocardioidaceae</taxon>
        <taxon>Nocardioides</taxon>
    </lineage>
</organism>
<dbReference type="GO" id="GO:0005576">
    <property type="term" value="C:extracellular region"/>
    <property type="evidence" value="ECO:0007669"/>
    <property type="project" value="TreeGrafter"/>
</dbReference>
<dbReference type="PRINTS" id="PR01782">
    <property type="entry name" value="MCEVIRFACTOR"/>
</dbReference>
<dbReference type="PANTHER" id="PTHR33371">
    <property type="entry name" value="INTERMEMBRANE PHOSPHOLIPID TRANSPORT SYSTEM BINDING PROTEIN MLAD-RELATED"/>
    <property type="match status" value="1"/>
</dbReference>
<feature type="domain" description="Mammalian cell entry C-terminal" evidence="2">
    <location>
        <begin position="119"/>
        <end position="303"/>
    </location>
</feature>
<dbReference type="AlphaFoldDB" id="A0A3N0CCU7"/>
<dbReference type="InterPro" id="IPR024516">
    <property type="entry name" value="Mce_C"/>
</dbReference>
<dbReference type="RefSeq" id="WP_123228845.1">
    <property type="nucleotide sequence ID" value="NZ_RJSE01000008.1"/>
</dbReference>
<dbReference type="PANTHER" id="PTHR33371:SF18">
    <property type="entry name" value="MCE-FAMILY PROTEIN MCE3C"/>
    <property type="match status" value="1"/>
</dbReference>
<keyword evidence="4" id="KW-1185">Reference proteome</keyword>
<dbReference type="NCBIfam" id="TIGR00996">
    <property type="entry name" value="Mtu_fam_mce"/>
    <property type="match status" value="1"/>
</dbReference>
<dbReference type="InterPro" id="IPR005693">
    <property type="entry name" value="Mce"/>
</dbReference>
<dbReference type="OrthoDB" id="5241191at2"/>
<evidence type="ECO:0000313" key="3">
    <source>
        <dbReference type="EMBL" id="RNL61129.1"/>
    </source>
</evidence>
<name>A0A3N0CCU7_9ACTN</name>
<evidence type="ECO:0000259" key="1">
    <source>
        <dbReference type="Pfam" id="PF02470"/>
    </source>
</evidence>
<comment type="caution">
    <text evidence="3">The sequence shown here is derived from an EMBL/GenBank/DDBJ whole genome shotgun (WGS) entry which is preliminary data.</text>
</comment>
<dbReference type="InterPro" id="IPR052336">
    <property type="entry name" value="MlaD_Phospholipid_Transporter"/>
</dbReference>
<dbReference type="Proteomes" id="UP000267128">
    <property type="component" value="Unassembled WGS sequence"/>
</dbReference>
<proteinExistence type="predicted"/>
<feature type="domain" description="Mce/MlaD" evidence="1">
    <location>
        <begin position="40"/>
        <end position="114"/>
    </location>
</feature>
<evidence type="ECO:0000313" key="4">
    <source>
        <dbReference type="Proteomes" id="UP000267128"/>
    </source>
</evidence>
<gene>
    <name evidence="3" type="ORF">EFK50_17300</name>
</gene>
<accession>A0A3N0CCU7</accession>
<reference evidence="3 4" key="1">
    <citation type="submission" date="2018-11" db="EMBL/GenBank/DDBJ databases">
        <authorList>
            <person name="Li F."/>
        </authorList>
    </citation>
    <scope>NUCLEOTIDE SEQUENCE [LARGE SCALE GENOMIC DNA]</scope>
    <source>
        <strain evidence="3 4">Gsoil 097</strain>
    </source>
</reference>
<dbReference type="Pfam" id="PF11887">
    <property type="entry name" value="Mce4_CUP1"/>
    <property type="match status" value="1"/>
</dbReference>
<protein>
    <submittedName>
        <fullName evidence="3">MCE family protein</fullName>
    </submittedName>
</protein>
<dbReference type="Pfam" id="PF02470">
    <property type="entry name" value="MlaD"/>
    <property type="match status" value="1"/>
</dbReference>
<sequence length="324" mass="34701">MSTPFRERNPVKIGALSLLVLVAMILVAFKADSLPLIGGGDTYHASFTDSSGLKPNDEVRIAGVRVGKVNSVELVDDHVRVTFKIKTDSKFGVDTGAEIKVKTLLGSMFLSLEPSGTGQLKEGSTIPESRTRSAYDVVDAFSGLAERAQKIDLGQLTQSLNTLAEATANTPEELKSTLKGLSALSANVAARDDQVNSLLVNLRKVSGVLADRNQDVVALMKDGDVLLRAIVARREAVHTLLVSTSRLSTELTALVQQTRADLKPALSNLTGVVNVLRKNQSNLDNSLRLLAPFYRVFANTLGTGPWFDNWISNLPPGPALGVGQ</sequence>
<evidence type="ECO:0000259" key="2">
    <source>
        <dbReference type="Pfam" id="PF11887"/>
    </source>
</evidence>